<proteinExistence type="inferred from homology"/>
<dbReference type="PROSITE" id="PS00687">
    <property type="entry name" value="ALDEHYDE_DEHYDR_GLU"/>
    <property type="match status" value="1"/>
</dbReference>
<dbReference type="InterPro" id="IPR050740">
    <property type="entry name" value="Aldehyde_DH_Superfamily"/>
</dbReference>
<dbReference type="FunFam" id="3.40.605.10:FF:000005">
    <property type="entry name" value="Succinate-semialdehyde dehydrogenase I"/>
    <property type="match status" value="1"/>
</dbReference>
<dbReference type="GO" id="GO:0004777">
    <property type="term" value="F:succinate-semialdehyde dehydrogenase (NAD+) activity"/>
    <property type="evidence" value="ECO:0007669"/>
    <property type="project" value="TreeGrafter"/>
</dbReference>
<reference evidence="6 7" key="1">
    <citation type="submission" date="2016-10" db="EMBL/GenBank/DDBJ databases">
        <authorList>
            <person name="de Groot N.N."/>
        </authorList>
    </citation>
    <scope>NUCLEOTIDE SEQUENCE [LARGE SCALE GENOMIC DNA]</scope>
    <source>
        <strain evidence="6 7">DSM 22012</strain>
    </source>
</reference>
<dbReference type="InterPro" id="IPR016163">
    <property type="entry name" value="Ald_DH_C"/>
</dbReference>
<evidence type="ECO:0000313" key="7">
    <source>
        <dbReference type="Proteomes" id="UP000236745"/>
    </source>
</evidence>
<dbReference type="InterPro" id="IPR016162">
    <property type="entry name" value="Ald_DH_N"/>
</dbReference>
<organism evidence="6 7">
    <name type="scientific">Marinobacterium lutimaris</name>
    <dbReference type="NCBI Taxonomy" id="568106"/>
    <lineage>
        <taxon>Bacteria</taxon>
        <taxon>Pseudomonadati</taxon>
        <taxon>Pseudomonadota</taxon>
        <taxon>Gammaproteobacteria</taxon>
        <taxon>Oceanospirillales</taxon>
        <taxon>Oceanospirillaceae</taxon>
        <taxon>Marinobacterium</taxon>
    </lineage>
</organism>
<dbReference type="Pfam" id="PF00171">
    <property type="entry name" value="Aldedh"/>
    <property type="match status" value="1"/>
</dbReference>
<evidence type="ECO:0000259" key="5">
    <source>
        <dbReference type="Pfam" id="PF00171"/>
    </source>
</evidence>
<dbReference type="Proteomes" id="UP000236745">
    <property type="component" value="Unassembled WGS sequence"/>
</dbReference>
<dbReference type="PROSITE" id="PS00070">
    <property type="entry name" value="ALDEHYDE_DEHYDR_CYS"/>
    <property type="match status" value="1"/>
</dbReference>
<evidence type="ECO:0000256" key="1">
    <source>
        <dbReference type="ARBA" id="ARBA00009986"/>
    </source>
</evidence>
<dbReference type="RefSeq" id="WP_104004480.1">
    <property type="nucleotide sequence ID" value="NZ_FNVQ01000004.1"/>
</dbReference>
<gene>
    <name evidence="6" type="ORF">SAMN05444390_10479</name>
</gene>
<dbReference type="InterPro" id="IPR015590">
    <property type="entry name" value="Aldehyde_DH_dom"/>
</dbReference>
<evidence type="ECO:0000313" key="6">
    <source>
        <dbReference type="EMBL" id="SEG75645.1"/>
    </source>
</evidence>
<dbReference type="Gene3D" id="3.40.309.10">
    <property type="entry name" value="Aldehyde Dehydrogenase, Chain A, domain 2"/>
    <property type="match status" value="1"/>
</dbReference>
<dbReference type="InterPro" id="IPR010102">
    <property type="entry name" value="Succ_semiAld_DH"/>
</dbReference>
<dbReference type="EMBL" id="FNVQ01000004">
    <property type="protein sequence ID" value="SEG75645.1"/>
    <property type="molecule type" value="Genomic_DNA"/>
</dbReference>
<evidence type="ECO:0000256" key="3">
    <source>
        <dbReference type="PROSITE-ProRule" id="PRU10007"/>
    </source>
</evidence>
<dbReference type="FunFam" id="3.40.309.10:FF:000004">
    <property type="entry name" value="Succinate-semialdehyde dehydrogenase I"/>
    <property type="match status" value="1"/>
</dbReference>
<accession>A0A1H6CSQ5</accession>
<dbReference type="SUPFAM" id="SSF53720">
    <property type="entry name" value="ALDH-like"/>
    <property type="match status" value="1"/>
</dbReference>
<feature type="active site" evidence="3">
    <location>
        <position position="254"/>
    </location>
</feature>
<sequence length="482" mass="51345">MTSTLITKTQAYVDGQWVSSASGKTLAVLNPANGEHLADVPDMSAEEASAAVEAAHKAFASWKKTTAKARAQMLRRWYELIMDNQERLARLMTAEQGKPLAEARGEVAYGASFAEWFAEEGKRAYGEHIPSPSPTSRIVTIRQPIGVVAAITPWNFPLAMITRKIAPALAAGCTVVLKPAEDTPLSALELAALAEEAGFPAGVINIVTTADPIAVGDTLTSHPLVSKVSFTGSTPVGKHILHQAADTVKKVSLELGGNAPFIVFEDADLDAAVKGLLISKYRNAGQTCVCTNRVYVQRSVVGPFVEKFKAAVSELKVGAGDQDGVEIGPLINKKAIDRVDQVVKDAVGEGAELVLGGKRSAAGELFYEPTLLSGVTEQMAIANQELFGPISTLFVFDDEEDVIERANATPFGLAAYFYSRDIGRCWRVGEGLEYGMVGINEGIISNEVAPFGGVKESGLGREGSKHGLDDYLEIKYLCMGGI</sequence>
<dbReference type="NCBIfam" id="TIGR01780">
    <property type="entry name" value="SSADH"/>
    <property type="match status" value="1"/>
</dbReference>
<protein>
    <submittedName>
        <fullName evidence="6">Succinate-semialdehyde dehydrogenase / glutarate-semialdehyde dehydrogenase</fullName>
    </submittedName>
</protein>
<dbReference type="PANTHER" id="PTHR43353:SF5">
    <property type="entry name" value="SUCCINATE-SEMIALDEHYDE DEHYDROGENASE, MITOCHONDRIAL"/>
    <property type="match status" value="1"/>
</dbReference>
<keyword evidence="2 4" id="KW-0560">Oxidoreductase</keyword>
<dbReference type="CDD" id="cd07103">
    <property type="entry name" value="ALDH_F5_SSADH_GabD"/>
    <property type="match status" value="1"/>
</dbReference>
<name>A0A1H6CSQ5_9GAMM</name>
<dbReference type="OrthoDB" id="9812625at2"/>
<dbReference type="AlphaFoldDB" id="A0A1H6CSQ5"/>
<comment type="similarity">
    <text evidence="1 4">Belongs to the aldehyde dehydrogenase family.</text>
</comment>
<dbReference type="FunFam" id="3.40.605.10:FF:000026">
    <property type="entry name" value="Aldehyde dehydrogenase, putative"/>
    <property type="match status" value="1"/>
</dbReference>
<dbReference type="GO" id="GO:0009450">
    <property type="term" value="P:gamma-aminobutyric acid catabolic process"/>
    <property type="evidence" value="ECO:0007669"/>
    <property type="project" value="InterPro"/>
</dbReference>
<evidence type="ECO:0000256" key="2">
    <source>
        <dbReference type="ARBA" id="ARBA00023002"/>
    </source>
</evidence>
<dbReference type="InterPro" id="IPR029510">
    <property type="entry name" value="Ald_DH_CS_GLU"/>
</dbReference>
<dbReference type="PANTHER" id="PTHR43353">
    <property type="entry name" value="SUCCINATE-SEMIALDEHYDE DEHYDROGENASE, MITOCHONDRIAL"/>
    <property type="match status" value="1"/>
</dbReference>
<feature type="domain" description="Aldehyde dehydrogenase" evidence="5">
    <location>
        <begin position="17"/>
        <end position="476"/>
    </location>
</feature>
<keyword evidence="7" id="KW-1185">Reference proteome</keyword>
<dbReference type="Gene3D" id="3.40.605.10">
    <property type="entry name" value="Aldehyde Dehydrogenase, Chain A, domain 1"/>
    <property type="match status" value="1"/>
</dbReference>
<dbReference type="InterPro" id="IPR016161">
    <property type="entry name" value="Ald_DH/histidinol_DH"/>
</dbReference>
<dbReference type="InterPro" id="IPR016160">
    <property type="entry name" value="Ald_DH_CS_CYS"/>
</dbReference>
<evidence type="ECO:0000256" key="4">
    <source>
        <dbReference type="RuleBase" id="RU003345"/>
    </source>
</evidence>